<sequence length="141" mass="15810">MSTSPRSEMPMTEKEKQSAQVEELLQVWYAWTMRYRPPLDAPRASIYARGSESSDVYDDADEIDARIEAEQARQVDACIDTLSATHKSAVGIHAANRYAGRAVFRNPRLTPEATHTLYLEAKQIIMPLLVKQGLVICNTNA</sequence>
<gene>
    <name evidence="1" type="ORF">BCM14_2454</name>
</gene>
<comment type="caution">
    <text evidence="1">The sequence shown here is derived from an EMBL/GenBank/DDBJ whole genome shotgun (WGS) entry which is preliminary data.</text>
</comment>
<keyword evidence="2" id="KW-1185">Reference proteome</keyword>
<proteinExistence type="predicted"/>
<evidence type="ECO:0000313" key="2">
    <source>
        <dbReference type="Proteomes" id="UP000238308"/>
    </source>
</evidence>
<dbReference type="RefSeq" id="WP_106228270.1">
    <property type="nucleotide sequence ID" value="NZ_PVTV01000015.1"/>
</dbReference>
<name>A0A2T0XEC9_9BURK</name>
<dbReference type="OrthoDB" id="8663464at2"/>
<dbReference type="EMBL" id="PVTV01000015">
    <property type="protein sequence ID" value="PRY97308.1"/>
    <property type="molecule type" value="Genomic_DNA"/>
</dbReference>
<accession>A0A2T0XEC9</accession>
<organism evidence="1 2">
    <name type="scientific">Jezberella montanilacus</name>
    <dbReference type="NCBI Taxonomy" id="323426"/>
    <lineage>
        <taxon>Bacteria</taxon>
        <taxon>Pseudomonadati</taxon>
        <taxon>Pseudomonadota</taxon>
        <taxon>Betaproteobacteria</taxon>
        <taxon>Burkholderiales</taxon>
        <taxon>Alcaligenaceae</taxon>
        <taxon>Jezberella</taxon>
    </lineage>
</organism>
<protein>
    <submittedName>
        <fullName evidence="1">Uncharacterized protein</fullName>
    </submittedName>
</protein>
<evidence type="ECO:0000313" key="1">
    <source>
        <dbReference type="EMBL" id="PRY97308.1"/>
    </source>
</evidence>
<dbReference type="AlphaFoldDB" id="A0A2T0XEC9"/>
<reference evidence="1 2" key="1">
    <citation type="submission" date="2018-03" db="EMBL/GenBank/DDBJ databases">
        <title>Genomic Encyclopedia of Type Strains, Phase III (KMG-III): the genomes of soil and plant-associated and newly described type strains.</title>
        <authorList>
            <person name="Whitman W."/>
        </authorList>
    </citation>
    <scope>NUCLEOTIDE SEQUENCE [LARGE SCALE GENOMIC DNA]</scope>
    <source>
        <strain evidence="1 2">MWH-P2sevCIIIb</strain>
    </source>
</reference>
<dbReference type="Proteomes" id="UP000238308">
    <property type="component" value="Unassembled WGS sequence"/>
</dbReference>